<proteinExistence type="predicted"/>
<reference evidence="5 6" key="1">
    <citation type="journal article" date="2023" name="Sci. Data">
        <title>Genome assembly of the Korean intertidal mud-creeper Batillaria attramentaria.</title>
        <authorList>
            <person name="Patra A.K."/>
            <person name="Ho P.T."/>
            <person name="Jun S."/>
            <person name="Lee S.J."/>
            <person name="Kim Y."/>
            <person name="Won Y.J."/>
        </authorList>
    </citation>
    <scope>NUCLEOTIDE SEQUENCE [LARGE SCALE GENOMIC DNA]</scope>
    <source>
        <strain evidence="5">Wonlab-2016</strain>
    </source>
</reference>
<dbReference type="PROSITE" id="PS50835">
    <property type="entry name" value="IG_LIKE"/>
    <property type="match status" value="1"/>
</dbReference>
<evidence type="ECO:0000256" key="1">
    <source>
        <dbReference type="SAM" id="MobiDB-lite"/>
    </source>
</evidence>
<feature type="transmembrane region" description="Helical" evidence="2">
    <location>
        <begin position="259"/>
        <end position="280"/>
    </location>
</feature>
<evidence type="ECO:0000259" key="4">
    <source>
        <dbReference type="PROSITE" id="PS50835"/>
    </source>
</evidence>
<evidence type="ECO:0000256" key="3">
    <source>
        <dbReference type="SAM" id="SignalP"/>
    </source>
</evidence>
<protein>
    <recommendedName>
        <fullName evidence="4">Ig-like domain-containing protein</fullName>
    </recommendedName>
</protein>
<keyword evidence="3" id="KW-0732">Signal</keyword>
<feature type="region of interest" description="Disordered" evidence="1">
    <location>
        <begin position="288"/>
        <end position="345"/>
    </location>
</feature>
<dbReference type="EMBL" id="JACVVK020000312">
    <property type="protein sequence ID" value="KAK7479034.1"/>
    <property type="molecule type" value="Genomic_DNA"/>
</dbReference>
<sequence>MGRTTAFFVIVCTLFLFLAQADETLPKIVCPAIYSQIGDDLECECKAPSSIQAGSASFSWTYLTKEDGPSAENVKIGGPDHFVTDGSKILTLYCKVEDVNPSPIITWLFDPCNHGEPRDNCSFQPNPAKDDNTNITYPPTERPVITGYTEGQLLKTGDKLTCTVTGGKPLVSKVIFSCTNPSHDDQEDNKDTTSVSSTLTIGSARPTNISWETTCTCSAEWTTQPDLYTLTASVSFALLSELSPETVTEDADDGNLCGFIGGIVGVCITIAVVMCVYFICKKRRARKNREDEESRKTEDDKSRNLLEKDEENDNTGEESHRPLNGGNSDPAGVSEDDKDIGDRRK</sequence>
<evidence type="ECO:0000313" key="6">
    <source>
        <dbReference type="Proteomes" id="UP001519460"/>
    </source>
</evidence>
<dbReference type="Proteomes" id="UP001519460">
    <property type="component" value="Unassembled WGS sequence"/>
</dbReference>
<organism evidence="5 6">
    <name type="scientific">Batillaria attramentaria</name>
    <dbReference type="NCBI Taxonomy" id="370345"/>
    <lineage>
        <taxon>Eukaryota</taxon>
        <taxon>Metazoa</taxon>
        <taxon>Spiralia</taxon>
        <taxon>Lophotrochozoa</taxon>
        <taxon>Mollusca</taxon>
        <taxon>Gastropoda</taxon>
        <taxon>Caenogastropoda</taxon>
        <taxon>Sorbeoconcha</taxon>
        <taxon>Cerithioidea</taxon>
        <taxon>Batillariidae</taxon>
        <taxon>Batillaria</taxon>
    </lineage>
</organism>
<keyword evidence="2" id="KW-0472">Membrane</keyword>
<feature type="region of interest" description="Disordered" evidence="1">
    <location>
        <begin position="123"/>
        <end position="142"/>
    </location>
</feature>
<accession>A0ABD0JWB8</accession>
<gene>
    <name evidence="5" type="ORF">BaRGS_00029704</name>
</gene>
<dbReference type="AlphaFoldDB" id="A0ABD0JWB8"/>
<feature type="signal peptide" evidence="3">
    <location>
        <begin position="1"/>
        <end position="21"/>
    </location>
</feature>
<keyword evidence="6" id="KW-1185">Reference proteome</keyword>
<feature type="domain" description="Ig-like" evidence="4">
    <location>
        <begin position="69"/>
        <end position="172"/>
    </location>
</feature>
<keyword evidence="2" id="KW-0812">Transmembrane</keyword>
<feature type="compositionally biased region" description="Basic and acidic residues" evidence="1">
    <location>
        <begin position="288"/>
        <end position="307"/>
    </location>
</feature>
<name>A0ABD0JWB8_9CAEN</name>
<evidence type="ECO:0000256" key="2">
    <source>
        <dbReference type="SAM" id="Phobius"/>
    </source>
</evidence>
<dbReference type="InterPro" id="IPR007110">
    <property type="entry name" value="Ig-like_dom"/>
</dbReference>
<comment type="caution">
    <text evidence="5">The sequence shown here is derived from an EMBL/GenBank/DDBJ whole genome shotgun (WGS) entry which is preliminary data.</text>
</comment>
<keyword evidence="2" id="KW-1133">Transmembrane helix</keyword>
<feature type="chain" id="PRO_5044829071" description="Ig-like domain-containing protein" evidence="3">
    <location>
        <begin position="22"/>
        <end position="345"/>
    </location>
</feature>
<evidence type="ECO:0000313" key="5">
    <source>
        <dbReference type="EMBL" id="KAK7479034.1"/>
    </source>
</evidence>